<dbReference type="Proteomes" id="UP000765509">
    <property type="component" value="Unassembled WGS sequence"/>
</dbReference>
<reference evidence="1" key="1">
    <citation type="submission" date="2021-03" db="EMBL/GenBank/DDBJ databases">
        <title>Draft genome sequence of rust myrtle Austropuccinia psidii MF-1, a brazilian biotype.</title>
        <authorList>
            <person name="Quecine M.C."/>
            <person name="Pachon D.M.R."/>
            <person name="Bonatelli M.L."/>
            <person name="Correr F.H."/>
            <person name="Franceschini L.M."/>
            <person name="Leite T.F."/>
            <person name="Margarido G.R.A."/>
            <person name="Almeida C.A."/>
            <person name="Ferrarezi J.A."/>
            <person name="Labate C.A."/>
        </authorList>
    </citation>
    <scope>NUCLEOTIDE SEQUENCE</scope>
    <source>
        <strain evidence="1">MF-1</strain>
    </source>
</reference>
<evidence type="ECO:0000313" key="1">
    <source>
        <dbReference type="EMBL" id="MBW0492157.1"/>
    </source>
</evidence>
<name>A0A9Q3CYG3_9BASI</name>
<gene>
    <name evidence="1" type="ORF">O181_031872</name>
</gene>
<organism evidence="1 2">
    <name type="scientific">Austropuccinia psidii MF-1</name>
    <dbReference type="NCBI Taxonomy" id="1389203"/>
    <lineage>
        <taxon>Eukaryota</taxon>
        <taxon>Fungi</taxon>
        <taxon>Dikarya</taxon>
        <taxon>Basidiomycota</taxon>
        <taxon>Pucciniomycotina</taxon>
        <taxon>Pucciniomycetes</taxon>
        <taxon>Pucciniales</taxon>
        <taxon>Sphaerophragmiaceae</taxon>
        <taxon>Austropuccinia</taxon>
    </lineage>
</organism>
<keyword evidence="2" id="KW-1185">Reference proteome</keyword>
<dbReference type="EMBL" id="AVOT02011459">
    <property type="protein sequence ID" value="MBW0492157.1"/>
    <property type="molecule type" value="Genomic_DNA"/>
</dbReference>
<sequence length="104" mass="11817">MGRGGYWTPPRPKLTRGPWDHKEWPLIISSPRWPGPIERVQDHKSLTFPNIAGKILGDGLGPKLRAIAGFWARFIDEIFRIGVLYSDALNFSAAQFLSHEFQTD</sequence>
<dbReference type="AlphaFoldDB" id="A0A9Q3CYG3"/>
<comment type="caution">
    <text evidence="1">The sequence shown here is derived from an EMBL/GenBank/DDBJ whole genome shotgun (WGS) entry which is preliminary data.</text>
</comment>
<protein>
    <submittedName>
        <fullName evidence="1">Uncharacterized protein</fullName>
    </submittedName>
</protein>
<proteinExistence type="predicted"/>
<accession>A0A9Q3CYG3</accession>
<evidence type="ECO:0000313" key="2">
    <source>
        <dbReference type="Proteomes" id="UP000765509"/>
    </source>
</evidence>